<feature type="transmembrane region" description="Helical" evidence="1">
    <location>
        <begin position="48"/>
        <end position="69"/>
    </location>
</feature>
<dbReference type="Proteomes" id="UP001257627">
    <property type="component" value="Unassembled WGS sequence"/>
</dbReference>
<evidence type="ECO:0000313" key="2">
    <source>
        <dbReference type="EMBL" id="MDU8996814.1"/>
    </source>
</evidence>
<evidence type="ECO:0000313" key="3">
    <source>
        <dbReference type="EMBL" id="SFF06441.1"/>
    </source>
</evidence>
<feature type="transmembrane region" description="Helical" evidence="1">
    <location>
        <begin position="81"/>
        <end position="99"/>
    </location>
</feature>
<dbReference type="RefSeq" id="WP_060898765.1">
    <property type="nucleotide sequence ID" value="NZ_BMUQ01000013.1"/>
</dbReference>
<dbReference type="GeneID" id="93998655"/>
<dbReference type="OrthoDB" id="4297611at2"/>
<proteinExistence type="predicted"/>
<evidence type="ECO:0000256" key="1">
    <source>
        <dbReference type="SAM" id="Phobius"/>
    </source>
</evidence>
<protein>
    <submittedName>
        <fullName evidence="3">Uncharacterized protein</fullName>
    </submittedName>
</protein>
<feature type="transmembrane region" description="Helical" evidence="1">
    <location>
        <begin position="20"/>
        <end position="41"/>
    </location>
</feature>
<accession>A0A1I2FPU6</accession>
<evidence type="ECO:0000313" key="5">
    <source>
        <dbReference type="Proteomes" id="UP001257627"/>
    </source>
</evidence>
<keyword evidence="5" id="KW-1185">Reference proteome</keyword>
<organism evidence="3 4">
    <name type="scientific">Streptomyces mirabilis</name>
    <dbReference type="NCBI Taxonomy" id="68239"/>
    <lineage>
        <taxon>Bacteria</taxon>
        <taxon>Bacillati</taxon>
        <taxon>Actinomycetota</taxon>
        <taxon>Actinomycetes</taxon>
        <taxon>Kitasatosporales</taxon>
        <taxon>Streptomycetaceae</taxon>
        <taxon>Streptomyces</taxon>
    </lineage>
</organism>
<keyword evidence="1" id="KW-1133">Transmembrane helix</keyword>
<keyword evidence="1" id="KW-0472">Membrane</keyword>
<dbReference type="Proteomes" id="UP000181942">
    <property type="component" value="Unassembled WGS sequence"/>
</dbReference>
<dbReference type="AlphaFoldDB" id="A0A1I2FPU6"/>
<dbReference type="EMBL" id="JARAKF010000001">
    <property type="protein sequence ID" value="MDU8996814.1"/>
    <property type="molecule type" value="Genomic_DNA"/>
</dbReference>
<reference evidence="2 5" key="2">
    <citation type="submission" date="2023-02" db="EMBL/GenBank/DDBJ databases">
        <authorList>
            <person name="Maleckis M."/>
        </authorList>
    </citation>
    <scope>NUCLEOTIDE SEQUENCE [LARGE SCALE GENOMIC DNA]</scope>
    <source>
        <strain evidence="2 5">P8-A2</strain>
    </source>
</reference>
<keyword evidence="1" id="KW-0812">Transmembrane</keyword>
<evidence type="ECO:0000313" key="4">
    <source>
        <dbReference type="Proteomes" id="UP000181942"/>
    </source>
</evidence>
<gene>
    <name evidence="2" type="ORF">PU648_31585</name>
    <name evidence="3" type="ORF">SAMN02787118_103548</name>
</gene>
<dbReference type="EMBL" id="FONR01000003">
    <property type="protein sequence ID" value="SFF06441.1"/>
    <property type="molecule type" value="Genomic_DNA"/>
</dbReference>
<sequence>MRVERLPAVVGPSAVRAGLAALPVVSLGLLCPVPSLVIALRRGTRADWAVFGGFCAVLVAWVMQLSLTPETTHGLEFADDVLLILASMVGAAVHAWTVWPRRVGY</sequence>
<name>A0A1I2FPU6_9ACTN</name>
<reference evidence="3 4" key="1">
    <citation type="submission" date="2016-10" db="EMBL/GenBank/DDBJ databases">
        <authorList>
            <person name="de Groot N.N."/>
        </authorList>
    </citation>
    <scope>NUCLEOTIDE SEQUENCE [LARGE SCALE GENOMIC DNA]</scope>
    <source>
        <strain evidence="3 4">OK461</strain>
    </source>
</reference>